<dbReference type="InterPro" id="IPR019491">
    <property type="entry name" value="Lipoate_protein_ligase_C"/>
</dbReference>
<evidence type="ECO:0000256" key="4">
    <source>
        <dbReference type="ARBA" id="ARBA00022598"/>
    </source>
</evidence>
<dbReference type="Gene3D" id="3.30.930.10">
    <property type="entry name" value="Bira Bifunctional Protein, Domain 2"/>
    <property type="match status" value="1"/>
</dbReference>
<feature type="domain" description="Lipoate protein ligase C-terminal" evidence="8">
    <location>
        <begin position="111"/>
        <end position="174"/>
    </location>
</feature>
<dbReference type="PANTHER" id="PTHR12561">
    <property type="entry name" value="LIPOATE-PROTEIN LIGASE"/>
    <property type="match status" value="1"/>
</dbReference>
<evidence type="ECO:0000256" key="5">
    <source>
        <dbReference type="ARBA" id="ARBA00022741"/>
    </source>
</evidence>
<proteinExistence type="predicted"/>
<dbReference type="PANTHER" id="PTHR12561:SF3">
    <property type="entry name" value="LIPOYLTRANSFERASE 1, MITOCHONDRIAL"/>
    <property type="match status" value="1"/>
</dbReference>
<organism evidence="9 10">
    <name type="scientific">Ambispora leptoticha</name>
    <dbReference type="NCBI Taxonomy" id="144679"/>
    <lineage>
        <taxon>Eukaryota</taxon>
        <taxon>Fungi</taxon>
        <taxon>Fungi incertae sedis</taxon>
        <taxon>Mucoromycota</taxon>
        <taxon>Glomeromycotina</taxon>
        <taxon>Glomeromycetes</taxon>
        <taxon>Archaeosporales</taxon>
        <taxon>Ambisporaceae</taxon>
        <taxon>Ambispora</taxon>
    </lineage>
</organism>
<dbReference type="InterPro" id="IPR004562">
    <property type="entry name" value="LipoylTrfase_LipoateP_Ligase"/>
</dbReference>
<dbReference type="OrthoDB" id="201621at2759"/>
<evidence type="ECO:0000259" key="8">
    <source>
        <dbReference type="Pfam" id="PF10437"/>
    </source>
</evidence>
<gene>
    <name evidence="9" type="ORF">ALEPTO_LOCUS955</name>
</gene>
<dbReference type="AlphaFoldDB" id="A0A9N8VJ16"/>
<evidence type="ECO:0000313" key="10">
    <source>
        <dbReference type="Proteomes" id="UP000789508"/>
    </source>
</evidence>
<keyword evidence="5" id="KW-0547">Nucleotide-binding</keyword>
<dbReference type="EMBL" id="CAJVPS010000088">
    <property type="protein sequence ID" value="CAG8450150.1"/>
    <property type="molecule type" value="Genomic_DNA"/>
</dbReference>
<reference evidence="9" key="1">
    <citation type="submission" date="2021-06" db="EMBL/GenBank/DDBJ databases">
        <authorList>
            <person name="Kallberg Y."/>
            <person name="Tangrot J."/>
            <person name="Rosling A."/>
        </authorList>
    </citation>
    <scope>NUCLEOTIDE SEQUENCE</scope>
    <source>
        <strain evidence="9">FL130A</strain>
    </source>
</reference>
<dbReference type="Pfam" id="PF10437">
    <property type="entry name" value="Lip_prot_lig_C"/>
    <property type="match status" value="1"/>
</dbReference>
<comment type="pathway">
    <text evidence="1">Protein modification; protein lipoylation via exogenous pathway; protein N(6)-(lipoyl)lysine from lipoate: step 2/2.</text>
</comment>
<dbReference type="GO" id="GO:0009249">
    <property type="term" value="P:protein lipoylation"/>
    <property type="evidence" value="ECO:0007669"/>
    <property type="project" value="InterPro"/>
</dbReference>
<dbReference type="EC" id="6.3.1.20" evidence="3"/>
<accession>A0A9N8VJ16</accession>
<comment type="pathway">
    <text evidence="2">Protein modification; protein lipoylation via exogenous pathway; protein N(6)-(lipoyl)lysine from lipoate: step 1/2.</text>
</comment>
<keyword evidence="10" id="KW-1185">Reference proteome</keyword>
<keyword evidence="6" id="KW-0067">ATP-binding</keyword>
<keyword evidence="4" id="KW-0436">Ligase</keyword>
<name>A0A9N8VJ16_9GLOM</name>
<dbReference type="SUPFAM" id="SSF55681">
    <property type="entry name" value="Class II aaRS and biotin synthetases"/>
    <property type="match status" value="1"/>
</dbReference>
<dbReference type="GO" id="GO:0005739">
    <property type="term" value="C:mitochondrion"/>
    <property type="evidence" value="ECO:0007669"/>
    <property type="project" value="TreeGrafter"/>
</dbReference>
<dbReference type="GO" id="GO:0016979">
    <property type="term" value="F:lipoate-protein ligase activity"/>
    <property type="evidence" value="ECO:0007669"/>
    <property type="project" value="UniProtKB-EC"/>
</dbReference>
<dbReference type="InterPro" id="IPR045864">
    <property type="entry name" value="aa-tRNA-synth_II/BPL/LPL"/>
</dbReference>
<comment type="caution">
    <text evidence="9">The sequence shown here is derived from an EMBL/GenBank/DDBJ whole genome shotgun (WGS) entry which is preliminary data.</text>
</comment>
<protein>
    <recommendedName>
        <fullName evidence="3">lipoate--protein ligase</fullName>
        <ecNumber evidence="3">6.3.1.20</ecNumber>
    </recommendedName>
</protein>
<dbReference type="Proteomes" id="UP000789508">
    <property type="component" value="Unassembled WGS sequence"/>
</dbReference>
<evidence type="ECO:0000256" key="3">
    <source>
        <dbReference type="ARBA" id="ARBA00012367"/>
    </source>
</evidence>
<comment type="catalytic activity">
    <reaction evidence="7">
        <text>L-lysyl-[lipoyl-carrier protein] + (R)-lipoate + ATP = N(6)-[(R)-lipoyl]-L-lysyl-[lipoyl-carrier protein] + AMP + diphosphate + H(+)</text>
        <dbReference type="Rhea" id="RHEA:49288"/>
        <dbReference type="Rhea" id="RHEA-COMP:10500"/>
        <dbReference type="Rhea" id="RHEA-COMP:10502"/>
        <dbReference type="ChEBI" id="CHEBI:15378"/>
        <dbReference type="ChEBI" id="CHEBI:29969"/>
        <dbReference type="ChEBI" id="CHEBI:30616"/>
        <dbReference type="ChEBI" id="CHEBI:33019"/>
        <dbReference type="ChEBI" id="CHEBI:83088"/>
        <dbReference type="ChEBI" id="CHEBI:83099"/>
        <dbReference type="ChEBI" id="CHEBI:456215"/>
        <dbReference type="EC" id="6.3.1.20"/>
    </reaction>
</comment>
<evidence type="ECO:0000256" key="6">
    <source>
        <dbReference type="ARBA" id="ARBA00022840"/>
    </source>
</evidence>
<evidence type="ECO:0000256" key="7">
    <source>
        <dbReference type="ARBA" id="ARBA00048037"/>
    </source>
</evidence>
<dbReference type="SUPFAM" id="SSF82649">
    <property type="entry name" value="SufE/NifU"/>
    <property type="match status" value="1"/>
</dbReference>
<evidence type="ECO:0000256" key="1">
    <source>
        <dbReference type="ARBA" id="ARBA00005085"/>
    </source>
</evidence>
<dbReference type="GO" id="GO:0005524">
    <property type="term" value="F:ATP binding"/>
    <property type="evidence" value="ECO:0007669"/>
    <property type="project" value="UniProtKB-KW"/>
</dbReference>
<sequence>MLIESDLKDIGRYLRAENRQNLTSKGVESVRSPVTNLKKYSPESGPFIIDHDTFCRVVHNEFLRYYSYAADEDIEKNLDPIIVDDQYISKVPKILEYRDELKSWEWTYGQTPEFTHNLEREFPWGHVKAFIKSRNGLITAAALTTSNYEYDFVLNAFEDALDAIKYADHDAIDQAYLSAHESLLNYTVTWEEDRRVSAIRDLAEWLKDVL</sequence>
<evidence type="ECO:0000313" key="9">
    <source>
        <dbReference type="EMBL" id="CAG8450150.1"/>
    </source>
</evidence>
<evidence type="ECO:0000256" key="2">
    <source>
        <dbReference type="ARBA" id="ARBA00005124"/>
    </source>
</evidence>
<dbReference type="Gene3D" id="3.30.390.50">
    <property type="entry name" value="CO dehydrogenase flavoprotein, C-terminal domain"/>
    <property type="match status" value="1"/>
</dbReference>
<dbReference type="GO" id="GO:0017118">
    <property type="term" value="F:lipoyltransferase activity"/>
    <property type="evidence" value="ECO:0007669"/>
    <property type="project" value="TreeGrafter"/>
</dbReference>